<dbReference type="InterPro" id="IPR011009">
    <property type="entry name" value="Kinase-like_dom_sf"/>
</dbReference>
<evidence type="ECO:0000256" key="6">
    <source>
        <dbReference type="SAM" id="Phobius"/>
    </source>
</evidence>
<proteinExistence type="inferred from homology"/>
<keyword evidence="6" id="KW-0472">Membrane</keyword>
<sequence length="245" mass="28071">METLVNKLWIEADDAPEMHHVEGAFVETVLTCFLMVEVNSLFALVAQVIRNSNDCNLAMEIWNLGCIVWKLATTKPPWNQYEGVAAMFKLGNFHRPTVAQLLEHPFVKYDAPLERPIQGPEPSDPPAGVTNGVKAQVGWVELNLSVCSEIDEEARNCQYFDSVDPPTCVRDQEVLPHLLEKVSALTLELDRSSEDLGKKYEEELERKKLEIENAFGRMKKYRYYLMFTWSIMAILILLFFAFVRI</sequence>
<dbReference type="Gene3D" id="1.10.510.10">
    <property type="entry name" value="Transferase(Phosphotransferase) domain 1"/>
    <property type="match status" value="1"/>
</dbReference>
<dbReference type="GO" id="GO:0005737">
    <property type="term" value="C:cytoplasm"/>
    <property type="evidence" value="ECO:0007669"/>
    <property type="project" value="TreeGrafter"/>
</dbReference>
<dbReference type="GO" id="GO:0004709">
    <property type="term" value="F:MAP kinase kinase kinase activity"/>
    <property type="evidence" value="ECO:0007669"/>
    <property type="project" value="TreeGrafter"/>
</dbReference>
<dbReference type="PANTHER" id="PTHR48016">
    <property type="entry name" value="MAP KINASE KINASE KINASE SSK2-RELATED-RELATED"/>
    <property type="match status" value="1"/>
</dbReference>
<keyword evidence="2" id="KW-0808">Transferase</keyword>
<evidence type="ECO:0000256" key="2">
    <source>
        <dbReference type="ARBA" id="ARBA00022679"/>
    </source>
</evidence>
<name>A0A2N9J244_FAGSY</name>
<dbReference type="InterPro" id="IPR050538">
    <property type="entry name" value="MAP_kinase_kinase_kinase"/>
</dbReference>
<keyword evidence="5" id="KW-0067">ATP-binding</keyword>
<evidence type="ECO:0000256" key="1">
    <source>
        <dbReference type="ARBA" id="ARBA00006529"/>
    </source>
</evidence>
<evidence type="ECO:0008006" key="8">
    <source>
        <dbReference type="Google" id="ProtNLM"/>
    </source>
</evidence>
<feature type="transmembrane region" description="Helical" evidence="6">
    <location>
        <begin position="223"/>
        <end position="243"/>
    </location>
</feature>
<organism evidence="7">
    <name type="scientific">Fagus sylvatica</name>
    <name type="common">Beechnut</name>
    <dbReference type="NCBI Taxonomy" id="28930"/>
    <lineage>
        <taxon>Eukaryota</taxon>
        <taxon>Viridiplantae</taxon>
        <taxon>Streptophyta</taxon>
        <taxon>Embryophyta</taxon>
        <taxon>Tracheophyta</taxon>
        <taxon>Spermatophyta</taxon>
        <taxon>Magnoliopsida</taxon>
        <taxon>eudicotyledons</taxon>
        <taxon>Gunneridae</taxon>
        <taxon>Pentapetalae</taxon>
        <taxon>rosids</taxon>
        <taxon>fabids</taxon>
        <taxon>Fagales</taxon>
        <taxon>Fagaceae</taxon>
        <taxon>Fagus</taxon>
    </lineage>
</organism>
<evidence type="ECO:0000256" key="5">
    <source>
        <dbReference type="ARBA" id="ARBA00022840"/>
    </source>
</evidence>
<accession>A0A2N9J244</accession>
<reference evidence="7" key="1">
    <citation type="submission" date="2018-02" db="EMBL/GenBank/DDBJ databases">
        <authorList>
            <person name="Cohen D.B."/>
            <person name="Kent A.D."/>
        </authorList>
    </citation>
    <scope>NUCLEOTIDE SEQUENCE</scope>
</reference>
<protein>
    <recommendedName>
        <fullName evidence="8">Protein kinase domain-containing protein</fullName>
    </recommendedName>
</protein>
<evidence type="ECO:0000256" key="3">
    <source>
        <dbReference type="ARBA" id="ARBA00022741"/>
    </source>
</evidence>
<dbReference type="EMBL" id="OIVN01006320">
    <property type="protein sequence ID" value="SPD30513.1"/>
    <property type="molecule type" value="Genomic_DNA"/>
</dbReference>
<keyword evidence="6" id="KW-1133">Transmembrane helix</keyword>
<evidence type="ECO:0000313" key="7">
    <source>
        <dbReference type="EMBL" id="SPD30513.1"/>
    </source>
</evidence>
<comment type="similarity">
    <text evidence="1">Belongs to the protein kinase superfamily. STE Ser/Thr protein kinase family. MAP kinase kinase kinase subfamily.</text>
</comment>
<dbReference type="AlphaFoldDB" id="A0A2N9J244"/>
<keyword evidence="3" id="KW-0547">Nucleotide-binding</keyword>
<evidence type="ECO:0000256" key="4">
    <source>
        <dbReference type="ARBA" id="ARBA00022777"/>
    </source>
</evidence>
<gene>
    <name evidence="7" type="ORF">FSB_LOCUS58395</name>
</gene>
<dbReference type="PANTHER" id="PTHR48016:SF45">
    <property type="entry name" value="OS04G0559800 PROTEIN"/>
    <property type="match status" value="1"/>
</dbReference>
<dbReference type="SUPFAM" id="SSF56112">
    <property type="entry name" value="Protein kinase-like (PK-like)"/>
    <property type="match status" value="1"/>
</dbReference>
<keyword evidence="6" id="KW-0812">Transmembrane</keyword>
<keyword evidence="4" id="KW-0418">Kinase</keyword>
<dbReference type="GO" id="GO:0005524">
    <property type="term" value="F:ATP binding"/>
    <property type="evidence" value="ECO:0007669"/>
    <property type="project" value="UniProtKB-KW"/>
</dbReference>